<organism evidence="2 3">
    <name type="scientific">Gossypium harknessii</name>
    <dbReference type="NCBI Taxonomy" id="34285"/>
    <lineage>
        <taxon>Eukaryota</taxon>
        <taxon>Viridiplantae</taxon>
        <taxon>Streptophyta</taxon>
        <taxon>Embryophyta</taxon>
        <taxon>Tracheophyta</taxon>
        <taxon>Spermatophyta</taxon>
        <taxon>Magnoliopsida</taxon>
        <taxon>eudicotyledons</taxon>
        <taxon>Gunneridae</taxon>
        <taxon>Pentapetalae</taxon>
        <taxon>rosids</taxon>
        <taxon>malvids</taxon>
        <taxon>Malvales</taxon>
        <taxon>Malvaceae</taxon>
        <taxon>Malvoideae</taxon>
        <taxon>Gossypium</taxon>
    </lineage>
</organism>
<evidence type="ECO:0000313" key="3">
    <source>
        <dbReference type="Proteomes" id="UP000593560"/>
    </source>
</evidence>
<feature type="compositionally biased region" description="Basic and acidic residues" evidence="1">
    <location>
        <begin position="152"/>
        <end position="164"/>
    </location>
</feature>
<dbReference type="PANTHER" id="PTHR31973:SF187">
    <property type="entry name" value="MUTATOR TRANSPOSASE MUDRA PROTEIN"/>
    <property type="match status" value="1"/>
</dbReference>
<dbReference type="PANTHER" id="PTHR31973">
    <property type="entry name" value="POLYPROTEIN, PUTATIVE-RELATED"/>
    <property type="match status" value="1"/>
</dbReference>
<protein>
    <submittedName>
        <fullName evidence="2">Uncharacterized protein</fullName>
    </submittedName>
</protein>
<dbReference type="OrthoDB" id="10442073at2759"/>
<reference evidence="2 3" key="1">
    <citation type="journal article" date="2019" name="Genome Biol. Evol.">
        <title>Insights into the evolution of the New World diploid cottons (Gossypium, subgenus Houzingenia) based on genome sequencing.</title>
        <authorList>
            <person name="Grover C.E."/>
            <person name="Arick M.A. 2nd"/>
            <person name="Thrash A."/>
            <person name="Conover J.L."/>
            <person name="Sanders W.S."/>
            <person name="Peterson D.G."/>
            <person name="Frelichowski J.E."/>
            <person name="Scheffler J.A."/>
            <person name="Scheffler B.E."/>
            <person name="Wendel J.F."/>
        </authorList>
    </citation>
    <scope>NUCLEOTIDE SEQUENCE [LARGE SCALE GENOMIC DNA]</scope>
    <source>
        <strain evidence="2">0</strain>
        <tissue evidence="2">Leaf</tissue>
    </source>
</reference>
<dbReference type="EMBL" id="JABFAD010000001">
    <property type="protein sequence ID" value="MBA0790984.1"/>
    <property type="molecule type" value="Genomic_DNA"/>
</dbReference>
<proteinExistence type="predicted"/>
<gene>
    <name evidence="2" type="ORF">Gohar_015592</name>
</gene>
<dbReference type="AlphaFoldDB" id="A0A7J9G1E3"/>
<name>A0A7J9G1E3_9ROSI</name>
<dbReference type="Proteomes" id="UP000593560">
    <property type="component" value="Unassembled WGS sequence"/>
</dbReference>
<evidence type="ECO:0000256" key="1">
    <source>
        <dbReference type="SAM" id="MobiDB-lite"/>
    </source>
</evidence>
<comment type="caution">
    <text evidence="2">The sequence shown here is derived from an EMBL/GenBank/DDBJ whole genome shotgun (WGS) entry which is preliminary data.</text>
</comment>
<feature type="non-terminal residue" evidence="2">
    <location>
        <position position="1"/>
    </location>
</feature>
<sequence length="164" mass="18598">DNDSEVVVDEYAVDFTTLDGVDNVADKYAGDFATLDGVDNVAATSNGEKEDGNKTEVSFKNKMVTTAMIAQHFEVTIKDHPKMKLREIQRSVSKMLVNVTIDCSYRAKKIMKEKMARNYKEEFGLLRNYAHELRLPPVERKMPGRPKKNKKMAKDEPKNLKPGT</sequence>
<evidence type="ECO:0000313" key="2">
    <source>
        <dbReference type="EMBL" id="MBA0790984.1"/>
    </source>
</evidence>
<feature type="region of interest" description="Disordered" evidence="1">
    <location>
        <begin position="136"/>
        <end position="164"/>
    </location>
</feature>
<accession>A0A7J9G1E3</accession>
<keyword evidence="3" id="KW-1185">Reference proteome</keyword>